<evidence type="ECO:0000256" key="5">
    <source>
        <dbReference type="PROSITE-ProRule" id="PRU00221"/>
    </source>
</evidence>
<dbReference type="STRING" id="5865.A7APH9"/>
<reference evidence="7 8" key="1">
    <citation type="journal article" date="2007" name="PLoS Pathog.">
        <title>Genome sequence of Babesia bovis and comparative analysis of apicomplexan hemoprotozoa.</title>
        <authorList>
            <person name="Brayton K.A."/>
            <person name="Lau A.O.T."/>
            <person name="Herndon D.R."/>
            <person name="Hannick L."/>
            <person name="Kappmeyer L.S."/>
            <person name="Berens S.J."/>
            <person name="Bidwell S.L."/>
            <person name="Brown W.C."/>
            <person name="Crabtree J."/>
            <person name="Fadrosh D."/>
            <person name="Feldblum T."/>
            <person name="Forberger H.A."/>
            <person name="Haas B.J."/>
            <person name="Howell J.M."/>
            <person name="Khouri H."/>
            <person name="Koo H."/>
            <person name="Mann D.J."/>
            <person name="Norimine J."/>
            <person name="Paulsen I.T."/>
            <person name="Radune D."/>
            <person name="Ren Q."/>
            <person name="Smith R.K. Jr."/>
            <person name="Suarez C.E."/>
            <person name="White O."/>
            <person name="Wortman J.R."/>
            <person name="Knowles D.P. Jr."/>
            <person name="McElwain T.F."/>
            <person name="Nene V.M."/>
        </authorList>
    </citation>
    <scope>NUCLEOTIDE SEQUENCE [LARGE SCALE GENOMIC DNA]</scope>
    <source>
        <strain evidence="7">T2Bo</strain>
    </source>
</reference>
<dbReference type="SUPFAM" id="SSF50978">
    <property type="entry name" value="WD40 repeat-like"/>
    <property type="match status" value="1"/>
</dbReference>
<dbReference type="InterPro" id="IPR001680">
    <property type="entry name" value="WD40_rpt"/>
</dbReference>
<evidence type="ECO:0000259" key="6">
    <source>
        <dbReference type="Pfam" id="PF08154"/>
    </source>
</evidence>
<dbReference type="AlphaFoldDB" id="A7APH9"/>
<evidence type="ECO:0000256" key="2">
    <source>
        <dbReference type="ARBA" id="ARBA00022574"/>
    </source>
</evidence>
<dbReference type="EMBL" id="AAXT01000001">
    <property type="protein sequence ID" value="EDO08463.1"/>
    <property type="molecule type" value="Genomic_DNA"/>
</dbReference>
<dbReference type="InParanoid" id="A7APH9"/>
<dbReference type="PANTHER" id="PTHR19855:SF11">
    <property type="entry name" value="RIBOSOME BIOGENESIS PROTEIN WDR12"/>
    <property type="match status" value="1"/>
</dbReference>
<comment type="caution">
    <text evidence="7">The sequence shown here is derived from an EMBL/GenBank/DDBJ whole genome shotgun (WGS) entry which is preliminary data.</text>
</comment>
<evidence type="ECO:0000313" key="7">
    <source>
        <dbReference type="EMBL" id="EDO08463.1"/>
    </source>
</evidence>
<comment type="subcellular location">
    <subcellularLocation>
        <location evidence="1">Nucleus</location>
    </subcellularLocation>
</comment>
<dbReference type="PANTHER" id="PTHR19855">
    <property type="entry name" value="WD40 REPEAT PROTEIN 12, 37"/>
    <property type="match status" value="1"/>
</dbReference>
<keyword evidence="3" id="KW-0677">Repeat</keyword>
<feature type="domain" description="NLE" evidence="6">
    <location>
        <begin position="18"/>
        <end position="75"/>
    </location>
</feature>
<dbReference type="GO" id="GO:0005634">
    <property type="term" value="C:nucleus"/>
    <property type="evidence" value="ECO:0007669"/>
    <property type="project" value="UniProtKB-SubCell"/>
</dbReference>
<accession>A7APH9</accession>
<evidence type="ECO:0000256" key="3">
    <source>
        <dbReference type="ARBA" id="ARBA00022737"/>
    </source>
</evidence>
<keyword evidence="4" id="KW-0539">Nucleus</keyword>
<dbReference type="FunCoup" id="A7APH9">
    <property type="interactions" value="212"/>
</dbReference>
<evidence type="ECO:0000256" key="4">
    <source>
        <dbReference type="ARBA" id="ARBA00023242"/>
    </source>
</evidence>
<dbReference type="PROSITE" id="PS50294">
    <property type="entry name" value="WD_REPEATS_REGION"/>
    <property type="match status" value="1"/>
</dbReference>
<evidence type="ECO:0000256" key="1">
    <source>
        <dbReference type="ARBA" id="ARBA00004123"/>
    </source>
</evidence>
<dbReference type="InterPro" id="IPR012972">
    <property type="entry name" value="NLE"/>
</dbReference>
<dbReference type="InterPro" id="IPR015943">
    <property type="entry name" value="WD40/YVTN_repeat-like_dom_sf"/>
</dbReference>
<dbReference type="Pfam" id="PF08154">
    <property type="entry name" value="NLE"/>
    <property type="match status" value="1"/>
</dbReference>
<dbReference type="InterPro" id="IPR036322">
    <property type="entry name" value="WD40_repeat_dom_sf"/>
</dbReference>
<dbReference type="Pfam" id="PF00400">
    <property type="entry name" value="WD40"/>
    <property type="match status" value="2"/>
</dbReference>
<name>A7APH9_BABBO</name>
<dbReference type="VEuPathDB" id="PiroplasmaDB:BBOV_III009060"/>
<dbReference type="PROSITE" id="PS50082">
    <property type="entry name" value="WD_REPEATS_2"/>
    <property type="match status" value="1"/>
</dbReference>
<keyword evidence="2 5" id="KW-0853">WD repeat</keyword>
<dbReference type="Proteomes" id="UP000002173">
    <property type="component" value="Chromosome 3"/>
</dbReference>
<feature type="repeat" description="WD" evidence="5">
    <location>
        <begin position="211"/>
        <end position="253"/>
    </location>
</feature>
<sequence>MEDITPDEIAPTQIHAELENGTSEEYTLDDTSFMLPTNIDRAGLSRMINDMLNLEKHVAFDILFKDEPLRTSLAEKLQEHGVKSETTIKLVYILAITEPELTEVDNMGDWITGIAVTNDRKHFATACYEGQVALFTSQGTEKIGDFKLEQTSSIGIYSDPGLDKHVELVCGHMDGKMDVYFIDTRKPQLPSATATSDAAIETNTIEPIFSFQKHNSTVTSLKFLDISEPLLLSAAIDGQIAIWSIKSGAALTAFACGRAITCIDISNTYDLVYTGHEEGTIAIWELRDKSTGNVPKHTEDIPNCNLSRKSSTLMFDRLTTGIITNPKHENIVAAVSLDGNAALIDRRYIKIPLQTVSFKNQDEPDRCTGAHWTTSQELMCTTAAGKIHKIIFKELE</sequence>
<protein>
    <submittedName>
        <fullName evidence="7">WD domain, G-beta repeat containing protein</fullName>
    </submittedName>
</protein>
<organism evidence="7 8">
    <name type="scientific">Babesia bovis</name>
    <dbReference type="NCBI Taxonomy" id="5865"/>
    <lineage>
        <taxon>Eukaryota</taxon>
        <taxon>Sar</taxon>
        <taxon>Alveolata</taxon>
        <taxon>Apicomplexa</taxon>
        <taxon>Aconoidasida</taxon>
        <taxon>Piroplasmida</taxon>
        <taxon>Babesiidae</taxon>
        <taxon>Babesia</taxon>
    </lineage>
</organism>
<keyword evidence="8" id="KW-1185">Reference proteome</keyword>
<dbReference type="SMART" id="SM00320">
    <property type="entry name" value="WD40"/>
    <property type="match status" value="4"/>
</dbReference>
<gene>
    <name evidence="7" type="ORF">BBOV_III009060</name>
</gene>
<dbReference type="eggNOG" id="KOG0313">
    <property type="taxonomic scope" value="Eukaryota"/>
</dbReference>
<dbReference type="OMA" id="DHKYVEF"/>
<dbReference type="Gene3D" id="2.130.10.10">
    <property type="entry name" value="YVTN repeat-like/Quinoprotein amine dehydrogenase"/>
    <property type="match status" value="1"/>
</dbReference>
<evidence type="ECO:0000313" key="8">
    <source>
        <dbReference type="Proteomes" id="UP000002173"/>
    </source>
</evidence>
<proteinExistence type="predicted"/>